<sequence length="60" mass="6548">MKKITPPVLRHTKVMRLLTAGIDSTVIAFLEVSDYAEAFTPGAPRFRARTTNLGISKTSA</sequence>
<reference evidence="1 2" key="1">
    <citation type="submission" date="2020-02" db="EMBL/GenBank/DDBJ databases">
        <title>Genome sequence of strain AETb3-4.</title>
        <authorList>
            <person name="Gao J."/>
            <person name="Zhang X."/>
        </authorList>
    </citation>
    <scope>NUCLEOTIDE SEQUENCE [LARGE SCALE GENOMIC DNA]</scope>
    <source>
        <strain evidence="1 2">AETb3-4</strain>
    </source>
</reference>
<organism evidence="1 2">
    <name type="scientific">Arthrobacter wenxiniae</name>
    <dbReference type="NCBI Taxonomy" id="2713570"/>
    <lineage>
        <taxon>Bacteria</taxon>
        <taxon>Bacillati</taxon>
        <taxon>Actinomycetota</taxon>
        <taxon>Actinomycetes</taxon>
        <taxon>Micrococcales</taxon>
        <taxon>Micrococcaceae</taxon>
        <taxon>Arthrobacter</taxon>
    </lineage>
</organism>
<dbReference type="RefSeq" id="WP_176636466.1">
    <property type="nucleotide sequence ID" value="NZ_JAAMFM010000039.1"/>
</dbReference>
<comment type="caution">
    <text evidence="1">The sequence shown here is derived from an EMBL/GenBank/DDBJ whole genome shotgun (WGS) entry which is preliminary data.</text>
</comment>
<evidence type="ECO:0000313" key="1">
    <source>
        <dbReference type="EMBL" id="NVM96752.1"/>
    </source>
</evidence>
<dbReference type="AlphaFoldDB" id="A0A7Y7IJR9"/>
<protein>
    <submittedName>
        <fullName evidence="1">Uncharacterized protein</fullName>
    </submittedName>
</protein>
<keyword evidence="2" id="KW-1185">Reference proteome</keyword>
<gene>
    <name evidence="1" type="ORF">G6034_17950</name>
</gene>
<dbReference type="EMBL" id="JAAMFM010000039">
    <property type="protein sequence ID" value="NVM96752.1"/>
    <property type="molecule type" value="Genomic_DNA"/>
</dbReference>
<evidence type="ECO:0000313" key="2">
    <source>
        <dbReference type="Proteomes" id="UP000543556"/>
    </source>
</evidence>
<proteinExistence type="predicted"/>
<dbReference type="Proteomes" id="UP000543556">
    <property type="component" value="Unassembled WGS sequence"/>
</dbReference>
<name>A0A7Y7IJR9_9MICC</name>
<accession>A0A7Y7IJR9</accession>